<dbReference type="AlphaFoldDB" id="A0AA34RD29"/>
<dbReference type="Gene3D" id="1.10.245.10">
    <property type="entry name" value="SWIB/MDM2 domain"/>
    <property type="match status" value="1"/>
</dbReference>
<reference evidence="2 3" key="1">
    <citation type="journal article" date="2011" name="J. Bacteriol.">
        <title>Genome sequence of the obligate intracellular animal pathogen Chlamydia pecorum E58.</title>
        <authorList>
            <person name="Mojica S."/>
            <person name="Huot Creasy H."/>
            <person name="Daugherty S."/>
            <person name="Read T.D."/>
            <person name="Kim T."/>
            <person name="Kaltenboeck B."/>
            <person name="Bavoil P."/>
            <person name="Myers G.S."/>
        </authorList>
    </citation>
    <scope>NUCLEOTIDE SEQUENCE [LARGE SCALE GENOMIC DNA]</scope>
    <source>
        <strain evidence="2 3">E58</strain>
    </source>
</reference>
<gene>
    <name evidence="2" type="ordered locus">G5S_0481</name>
</gene>
<dbReference type="Pfam" id="PF02201">
    <property type="entry name" value="SWIB"/>
    <property type="match status" value="1"/>
</dbReference>
<proteinExistence type="predicted"/>
<dbReference type="SUPFAM" id="SSF47592">
    <property type="entry name" value="SWIB/MDM2 domain"/>
    <property type="match status" value="1"/>
</dbReference>
<protein>
    <submittedName>
        <fullName evidence="2">BAF60b domain protein</fullName>
    </submittedName>
</protein>
<dbReference type="SMART" id="SM00151">
    <property type="entry name" value="SWIB"/>
    <property type="match status" value="1"/>
</dbReference>
<sequence>MSQKNKNSAFMQPVKISSELAVIVGEGPMPRTEIVKKVWEYIKKHNLQDPKNKRNILPDASLAKVFGTHNAIDMFQMTKAISAHIVK</sequence>
<dbReference type="InterPro" id="IPR003121">
    <property type="entry name" value="SWIB_MDM2_domain"/>
</dbReference>
<dbReference type="PROSITE" id="PS51925">
    <property type="entry name" value="SWIB_MDM2"/>
    <property type="match status" value="1"/>
</dbReference>
<evidence type="ECO:0000259" key="1">
    <source>
        <dbReference type="PROSITE" id="PS51925"/>
    </source>
</evidence>
<dbReference type="Proteomes" id="UP000008305">
    <property type="component" value="Chromosome"/>
</dbReference>
<dbReference type="EMBL" id="CP002608">
    <property type="protein sequence ID" value="AEB41466.1"/>
    <property type="molecule type" value="Genomic_DNA"/>
</dbReference>
<feature type="domain" description="DM2" evidence="1">
    <location>
        <begin position="9"/>
        <end position="87"/>
    </location>
</feature>
<dbReference type="RefSeq" id="WP_013712544.1">
    <property type="nucleotide sequence ID" value="NC_015408.1"/>
</dbReference>
<name>A0AA34RD29_CHLPE</name>
<organism evidence="2 3">
    <name type="scientific">Chlamydia pecorum (strain ATCC VR-628 / DSM 29919 / E58)</name>
    <name type="common">Chlamydophila pecorum</name>
    <dbReference type="NCBI Taxonomy" id="331635"/>
    <lineage>
        <taxon>Bacteria</taxon>
        <taxon>Pseudomonadati</taxon>
        <taxon>Chlamydiota</taxon>
        <taxon>Chlamydiia</taxon>
        <taxon>Chlamydiales</taxon>
        <taxon>Chlamydiaceae</taxon>
        <taxon>Chlamydia/Chlamydophila group</taxon>
        <taxon>Chlamydia</taxon>
    </lineage>
</organism>
<dbReference type="KEGG" id="cpm:G5S_0481"/>
<evidence type="ECO:0000313" key="3">
    <source>
        <dbReference type="Proteomes" id="UP000008305"/>
    </source>
</evidence>
<accession>A0AA34RD29</accession>
<dbReference type="PANTHER" id="PTHR13844">
    <property type="entry name" value="SWI/SNF-RELATED MATRIX-ASSOCIATED ACTIN-DEPENDENT REGULATOR OF CHROMATIN SUBFAMILY D"/>
    <property type="match status" value="1"/>
</dbReference>
<keyword evidence="3" id="KW-1185">Reference proteome</keyword>
<dbReference type="GeneID" id="99718511"/>
<dbReference type="InterPro" id="IPR019835">
    <property type="entry name" value="SWIB_domain"/>
</dbReference>
<dbReference type="CDD" id="cd10567">
    <property type="entry name" value="SWIB-MDM2_like"/>
    <property type="match status" value="1"/>
</dbReference>
<evidence type="ECO:0000313" key="2">
    <source>
        <dbReference type="EMBL" id="AEB41466.1"/>
    </source>
</evidence>
<dbReference type="InterPro" id="IPR036885">
    <property type="entry name" value="SWIB_MDM2_dom_sf"/>
</dbReference>